<dbReference type="KEGG" id="rdp:RD2015_4843"/>
<accession>A0A0U3LD13</accession>
<dbReference type="PANTHER" id="PTHR33383">
    <property type="entry name" value="MEMBRANE PROTEIN INSERTION EFFICIENCY FACTOR-RELATED"/>
    <property type="match status" value="1"/>
</dbReference>
<comment type="similarity">
    <text evidence="1">Belongs to the UPF0161 family.</text>
</comment>
<dbReference type="STRING" id="76731.RD2015_4843"/>
<keyword evidence="1" id="KW-0472">Membrane</keyword>
<reference evidence="2 3" key="1">
    <citation type="submission" date="2015-12" db="EMBL/GenBank/DDBJ databases">
        <title>Complete genome of Roseateles depolymerans KCTC 42856.</title>
        <authorList>
            <person name="Kim K.M."/>
        </authorList>
    </citation>
    <scope>NUCLEOTIDE SEQUENCE [LARGE SCALE GENOMIC DNA]</scope>
    <source>
        <strain evidence="2 3">KCTC 42856</strain>
    </source>
</reference>
<gene>
    <name evidence="2" type="ORF">RD2015_4843</name>
</gene>
<keyword evidence="1" id="KW-1003">Cell membrane</keyword>
<dbReference type="PANTHER" id="PTHR33383:SF1">
    <property type="entry name" value="MEMBRANE PROTEIN INSERTION EFFICIENCY FACTOR-RELATED"/>
    <property type="match status" value="1"/>
</dbReference>
<evidence type="ECO:0000313" key="2">
    <source>
        <dbReference type="EMBL" id="ALV09278.1"/>
    </source>
</evidence>
<sequence>MASRPSLPTRVLMGLVRAYQLLFSPWLRAGCRYSPSCSNYGMQALRQHGAAAGTYLAAARILRCNPFCPGGHDPVPDNPPRLFTFLARRRDGRASSTAKSKASP</sequence>
<dbReference type="SMART" id="SM01234">
    <property type="entry name" value="Haemolytic"/>
    <property type="match status" value="1"/>
</dbReference>
<evidence type="ECO:0000256" key="1">
    <source>
        <dbReference type="HAMAP-Rule" id="MF_00386"/>
    </source>
</evidence>
<organism evidence="2 3">
    <name type="scientific">Roseateles depolymerans</name>
    <dbReference type="NCBI Taxonomy" id="76731"/>
    <lineage>
        <taxon>Bacteria</taxon>
        <taxon>Pseudomonadati</taxon>
        <taxon>Pseudomonadota</taxon>
        <taxon>Betaproteobacteria</taxon>
        <taxon>Burkholderiales</taxon>
        <taxon>Sphaerotilaceae</taxon>
        <taxon>Roseateles</taxon>
    </lineage>
</organism>
<dbReference type="EMBL" id="CP013729">
    <property type="protein sequence ID" value="ALV09278.1"/>
    <property type="molecule type" value="Genomic_DNA"/>
</dbReference>
<dbReference type="Pfam" id="PF01809">
    <property type="entry name" value="YidD"/>
    <property type="match status" value="1"/>
</dbReference>
<comment type="subcellular location">
    <subcellularLocation>
        <location evidence="1">Cell membrane</location>
        <topology evidence="1">Peripheral membrane protein</topology>
        <orientation evidence="1">Cytoplasmic side</orientation>
    </subcellularLocation>
</comment>
<dbReference type="GO" id="GO:0005886">
    <property type="term" value="C:plasma membrane"/>
    <property type="evidence" value="ECO:0007669"/>
    <property type="project" value="UniProtKB-SubCell"/>
</dbReference>
<dbReference type="NCBIfam" id="TIGR00278">
    <property type="entry name" value="membrane protein insertion efficiency factor YidD"/>
    <property type="match status" value="1"/>
</dbReference>
<comment type="function">
    <text evidence="1">Could be involved in insertion of integral membrane proteins into the membrane.</text>
</comment>
<evidence type="ECO:0000313" key="3">
    <source>
        <dbReference type="Proteomes" id="UP000060699"/>
    </source>
</evidence>
<keyword evidence="3" id="KW-1185">Reference proteome</keyword>
<dbReference type="HAMAP" id="MF_00386">
    <property type="entry name" value="UPF0161_YidD"/>
    <property type="match status" value="1"/>
</dbReference>
<dbReference type="InterPro" id="IPR002696">
    <property type="entry name" value="Membr_insert_effic_factor_YidD"/>
</dbReference>
<dbReference type="RefSeq" id="WP_058937079.1">
    <property type="nucleotide sequence ID" value="NZ_CP013729.1"/>
</dbReference>
<dbReference type="OrthoDB" id="9801753at2"/>
<name>A0A0U3LD13_9BURK</name>
<dbReference type="AlphaFoldDB" id="A0A0U3LD13"/>
<dbReference type="Proteomes" id="UP000060699">
    <property type="component" value="Chromosome"/>
</dbReference>
<protein>
    <recommendedName>
        <fullName evidence="1">Putative membrane protein insertion efficiency factor</fullName>
    </recommendedName>
</protein>
<proteinExistence type="inferred from homology"/>